<dbReference type="PANTHER" id="PTHR46208:SF1">
    <property type="entry name" value="MITOCHONDRIAL IMPORT RECEPTOR SUBUNIT TOM70"/>
    <property type="match status" value="1"/>
</dbReference>
<evidence type="ECO:0000256" key="6">
    <source>
        <dbReference type="ARBA" id="ARBA00022989"/>
    </source>
</evidence>
<dbReference type="PANTHER" id="PTHR46208">
    <property type="entry name" value="MITOCHONDRIAL IMPORT RECEPTOR SUBUNIT TOM70"/>
    <property type="match status" value="1"/>
</dbReference>
<sequence length="524" mass="60408">MSAANLDEALKLKKKGNELFKAAKYDDSIECYTKAIRICDCKENDHLSVFYCNRALASYRLQRYYSAVDDCTQAILLNCKYVKPLYYRYKAQKALSLLSDAVADITAVCVLQRDSDPAMVAERDQLLLFFSGMKAQQLTMKLPRIRLPEYEIKKYFRSFTSHPLFDGSFNGEKIFQLFEDIQRSQNVVNREAKLGLIEGTIYFLNGKNSFPGLFILEKAVSDVVNDLKLKIICLIQLANLKANLLKHVPTSQEGMQDVLNTFHRALQLSSDNVNILYHRAKFYFAFGLFDKGFADLRHCLSIDSSFEPPRVMQFSQRLNYAMRQHDLRDMVKIFKDIESFIDYNPRSSEVCYLYSLLMLEQEHLEKADEYASRALKADDKNPKLYMLKAELAAALSSDIRSGMKYTLKAIEVNNRSLPAFELMSLMVAESGNITEAIVYTDKAIANIRDVLDCTRLCCLRELYISRLNACKILGLSYSNAKFTPVNEYMKKIFFAMLDAYENCKKPPQIRERERLTWEFFNSAI</sequence>
<evidence type="ECO:0000256" key="4">
    <source>
        <dbReference type="ARBA" id="ARBA00022787"/>
    </source>
</evidence>
<keyword evidence="4" id="KW-1000">Mitochondrion outer membrane</keyword>
<dbReference type="VEuPathDB" id="VectorBase:LDEU009367"/>
<dbReference type="STRING" id="299467.A0A443S591"/>
<dbReference type="OrthoDB" id="2942533at2759"/>
<dbReference type="Proteomes" id="UP000288716">
    <property type="component" value="Unassembled WGS sequence"/>
</dbReference>
<dbReference type="InterPro" id="IPR019734">
    <property type="entry name" value="TPR_rpt"/>
</dbReference>
<keyword evidence="10" id="KW-0675">Receptor</keyword>
<dbReference type="SMART" id="SM00028">
    <property type="entry name" value="TPR"/>
    <property type="match status" value="3"/>
</dbReference>
<keyword evidence="11" id="KW-1185">Reference proteome</keyword>
<accession>A0A443S591</accession>
<evidence type="ECO:0000256" key="9">
    <source>
        <dbReference type="ARBA" id="ARBA00038030"/>
    </source>
</evidence>
<dbReference type="AlphaFoldDB" id="A0A443S591"/>
<comment type="subcellular location">
    <subcellularLocation>
        <location evidence="1">Mitochondrion outer membrane</location>
        <topology evidence="1">Single-pass membrane protein</topology>
    </subcellularLocation>
</comment>
<comment type="caution">
    <text evidence="10">The sequence shown here is derived from an EMBL/GenBank/DDBJ whole genome shotgun (WGS) entry which is preliminary data.</text>
</comment>
<keyword evidence="6" id="KW-1133">Transmembrane helix</keyword>
<gene>
    <name evidence="10" type="ORF">B4U80_03782</name>
</gene>
<keyword evidence="7" id="KW-0496">Mitochondrion</keyword>
<dbReference type="EMBL" id="NCKV01008187">
    <property type="protein sequence ID" value="RWS22673.1"/>
    <property type="molecule type" value="Genomic_DNA"/>
</dbReference>
<evidence type="ECO:0000256" key="8">
    <source>
        <dbReference type="ARBA" id="ARBA00023136"/>
    </source>
</evidence>
<proteinExistence type="inferred from homology"/>
<dbReference type="Gene3D" id="1.25.40.10">
    <property type="entry name" value="Tetratricopeptide repeat domain"/>
    <property type="match status" value="2"/>
</dbReference>
<keyword evidence="5" id="KW-0802">TPR repeat</keyword>
<evidence type="ECO:0000256" key="7">
    <source>
        <dbReference type="ARBA" id="ARBA00023128"/>
    </source>
</evidence>
<evidence type="ECO:0000313" key="11">
    <source>
        <dbReference type="Proteomes" id="UP000288716"/>
    </source>
</evidence>
<name>A0A443S591_9ACAR</name>
<evidence type="ECO:0000313" key="10">
    <source>
        <dbReference type="EMBL" id="RWS22673.1"/>
    </source>
</evidence>
<evidence type="ECO:0000256" key="2">
    <source>
        <dbReference type="ARBA" id="ARBA00022692"/>
    </source>
</evidence>
<dbReference type="GO" id="GO:0030150">
    <property type="term" value="P:protein import into mitochondrial matrix"/>
    <property type="evidence" value="ECO:0007669"/>
    <property type="project" value="TreeGrafter"/>
</dbReference>
<evidence type="ECO:0000256" key="5">
    <source>
        <dbReference type="ARBA" id="ARBA00022803"/>
    </source>
</evidence>
<dbReference type="InterPro" id="IPR011990">
    <property type="entry name" value="TPR-like_helical_dom_sf"/>
</dbReference>
<organism evidence="10 11">
    <name type="scientific">Leptotrombidium deliense</name>
    <dbReference type="NCBI Taxonomy" id="299467"/>
    <lineage>
        <taxon>Eukaryota</taxon>
        <taxon>Metazoa</taxon>
        <taxon>Ecdysozoa</taxon>
        <taxon>Arthropoda</taxon>
        <taxon>Chelicerata</taxon>
        <taxon>Arachnida</taxon>
        <taxon>Acari</taxon>
        <taxon>Acariformes</taxon>
        <taxon>Trombidiformes</taxon>
        <taxon>Prostigmata</taxon>
        <taxon>Anystina</taxon>
        <taxon>Parasitengona</taxon>
        <taxon>Trombiculoidea</taxon>
        <taxon>Trombiculidae</taxon>
        <taxon>Leptotrombidium</taxon>
    </lineage>
</organism>
<dbReference type="GO" id="GO:0045039">
    <property type="term" value="P:protein insertion into mitochondrial inner membrane"/>
    <property type="evidence" value="ECO:0007669"/>
    <property type="project" value="TreeGrafter"/>
</dbReference>
<keyword evidence="2" id="KW-0812">Transmembrane</keyword>
<evidence type="ECO:0000256" key="3">
    <source>
        <dbReference type="ARBA" id="ARBA00022737"/>
    </source>
</evidence>
<dbReference type="GO" id="GO:0008320">
    <property type="term" value="F:protein transmembrane transporter activity"/>
    <property type="evidence" value="ECO:0007669"/>
    <property type="project" value="TreeGrafter"/>
</dbReference>
<protein>
    <submittedName>
        <fullName evidence="10">Mitochondrial import receptor subunit TOM70-like protein</fullName>
    </submittedName>
</protein>
<reference evidence="10 11" key="1">
    <citation type="journal article" date="2018" name="Gigascience">
        <title>Genomes of trombidid mites reveal novel predicted allergens and laterally-transferred genes associated with secondary metabolism.</title>
        <authorList>
            <person name="Dong X."/>
            <person name="Chaisiri K."/>
            <person name="Xia D."/>
            <person name="Armstrong S.D."/>
            <person name="Fang Y."/>
            <person name="Donnelly M.J."/>
            <person name="Kadowaki T."/>
            <person name="McGarry J.W."/>
            <person name="Darby A.C."/>
            <person name="Makepeace B.L."/>
        </authorList>
    </citation>
    <scope>NUCLEOTIDE SEQUENCE [LARGE SCALE GENOMIC DNA]</scope>
    <source>
        <strain evidence="10">UoL-UT</strain>
    </source>
</reference>
<comment type="similarity">
    <text evidence="9">Belongs to the Tom70 family.</text>
</comment>
<dbReference type="GO" id="GO:0030943">
    <property type="term" value="F:mitochondrion targeting sequence binding"/>
    <property type="evidence" value="ECO:0007669"/>
    <property type="project" value="TreeGrafter"/>
</dbReference>
<keyword evidence="8" id="KW-0472">Membrane</keyword>
<dbReference type="SUPFAM" id="SSF48452">
    <property type="entry name" value="TPR-like"/>
    <property type="match status" value="1"/>
</dbReference>
<dbReference type="GO" id="GO:0005741">
    <property type="term" value="C:mitochondrial outer membrane"/>
    <property type="evidence" value="ECO:0007669"/>
    <property type="project" value="UniProtKB-SubCell"/>
</dbReference>
<evidence type="ECO:0000256" key="1">
    <source>
        <dbReference type="ARBA" id="ARBA00004572"/>
    </source>
</evidence>
<keyword evidence="3" id="KW-0677">Repeat</keyword>